<dbReference type="GO" id="GO:0016491">
    <property type="term" value="F:oxidoreductase activity"/>
    <property type="evidence" value="ECO:0007669"/>
    <property type="project" value="InterPro"/>
</dbReference>
<dbReference type="NCBIfam" id="NF047509">
    <property type="entry name" value="Rv3131_FMN_oxido"/>
    <property type="match status" value="1"/>
</dbReference>
<dbReference type="EMBL" id="JXZB01000002">
    <property type="protein sequence ID" value="KIQ66069.1"/>
    <property type="molecule type" value="Genomic_DNA"/>
</dbReference>
<dbReference type="PANTHER" id="PTHR23026">
    <property type="entry name" value="NADPH NITROREDUCTASE"/>
    <property type="match status" value="1"/>
</dbReference>
<comment type="caution">
    <text evidence="1">The sequence shown here is derived from an EMBL/GenBank/DDBJ whole genome shotgun (WGS) entry which is preliminary data.</text>
</comment>
<dbReference type="PANTHER" id="PTHR23026:SF123">
    <property type="entry name" value="NAD(P)H NITROREDUCTASE RV3131-RELATED"/>
    <property type="match status" value="1"/>
</dbReference>
<dbReference type="SUPFAM" id="SSF55469">
    <property type="entry name" value="FMN-dependent nitroreductase-like"/>
    <property type="match status" value="2"/>
</dbReference>
<organism evidence="1 2">
    <name type="scientific">Kitasatospora griseola</name>
    <name type="common">Streptomyces griseolosporeus</name>
    <dbReference type="NCBI Taxonomy" id="2064"/>
    <lineage>
        <taxon>Bacteria</taxon>
        <taxon>Bacillati</taxon>
        <taxon>Actinomycetota</taxon>
        <taxon>Actinomycetes</taxon>
        <taxon>Kitasatosporales</taxon>
        <taxon>Streptomycetaceae</taxon>
        <taxon>Kitasatospora</taxon>
    </lineage>
</organism>
<protein>
    <submittedName>
        <fullName evidence="1">Uncharacterized protein</fullName>
    </submittedName>
</protein>
<dbReference type="Proteomes" id="UP000032066">
    <property type="component" value="Unassembled WGS sequence"/>
</dbReference>
<dbReference type="InterPro" id="IPR000415">
    <property type="entry name" value="Nitroreductase-like"/>
</dbReference>
<gene>
    <name evidence="1" type="ORF">TR51_16510</name>
</gene>
<dbReference type="InterPro" id="IPR050627">
    <property type="entry name" value="Nitroreductase/BluB"/>
</dbReference>
<evidence type="ECO:0000313" key="1">
    <source>
        <dbReference type="EMBL" id="KIQ66069.1"/>
    </source>
</evidence>
<evidence type="ECO:0000313" key="2">
    <source>
        <dbReference type="Proteomes" id="UP000032066"/>
    </source>
</evidence>
<sequence>MSVQELRVLVAAAGAAPSLHNSQPWRFQAAEDGHGVLVFADPDRAVPVADPDGRGMLLSVGAALFNLRVAAARQGLPVEELELLPGPVTADVPVAVVHFGPRGVPDETAELADAIALRHSSREPFNNRDVPETVIGELIAAAAAEDTVLEPLEESEARRVLALVAEAEARIVADAARLAETGSWLRGEPSADGIPMAALGPQDHEARVPVRDFTGHGPAHSQRFEALPQLVTIATRGDTAADWLRAGQSMERVWLVATAHGVRVSVLHQAVELPDTRWRLRNPEAGVGTVQIVLRIGYGPRGAATPRRDVEDLLRGAVHAS</sequence>
<reference evidence="1 2" key="1">
    <citation type="submission" date="2015-02" db="EMBL/GenBank/DDBJ databases">
        <title>Draft genome sequence of Kitasatospora griseola MF730-N6, a bafilomycin, terpentecin and satosporin producer.</title>
        <authorList>
            <person name="Arens J.C."/>
            <person name="Haltli B."/>
            <person name="Kerr R.G."/>
        </authorList>
    </citation>
    <scope>NUCLEOTIDE SEQUENCE [LARGE SCALE GENOMIC DNA]</scope>
    <source>
        <strain evidence="1 2">MF730-N6</strain>
    </source>
</reference>
<dbReference type="PATRIC" id="fig|2064.6.peg.3542"/>
<dbReference type="Gene3D" id="3.40.109.10">
    <property type="entry name" value="NADH Oxidase"/>
    <property type="match status" value="1"/>
</dbReference>
<dbReference type="STRING" id="2064.TR51_16510"/>
<proteinExistence type="predicted"/>
<name>A0A0D0PU51_KITGR</name>
<keyword evidence="2" id="KW-1185">Reference proteome</keyword>
<accession>A0A0D0PU51</accession>
<dbReference type="AlphaFoldDB" id="A0A0D0PU51"/>